<organism evidence="1 2">
    <name type="scientific">Vibrio xiamenensis</name>
    <dbReference type="NCBI Taxonomy" id="861298"/>
    <lineage>
        <taxon>Bacteria</taxon>
        <taxon>Pseudomonadati</taxon>
        <taxon>Pseudomonadota</taxon>
        <taxon>Gammaproteobacteria</taxon>
        <taxon>Vibrionales</taxon>
        <taxon>Vibrionaceae</taxon>
        <taxon>Vibrio</taxon>
    </lineage>
</organism>
<dbReference type="EMBL" id="FNDD01000004">
    <property type="protein sequence ID" value="SDG89665.1"/>
    <property type="molecule type" value="Genomic_DNA"/>
</dbReference>
<evidence type="ECO:0000313" key="2">
    <source>
        <dbReference type="Proteomes" id="UP000198854"/>
    </source>
</evidence>
<name>A0A1G7XZP7_9VIBR</name>
<protein>
    <submittedName>
        <fullName evidence="1">Uncharacterized protein</fullName>
    </submittedName>
</protein>
<gene>
    <name evidence="1" type="ORF">SAMN04488136_104130</name>
</gene>
<proteinExistence type="predicted"/>
<sequence length="42" mass="4913">MVATFLLVAQQLLKIHHDQHTQLCSILIDFMLIYQSLCIRLT</sequence>
<dbReference type="Proteomes" id="UP000198854">
    <property type="component" value="Unassembled WGS sequence"/>
</dbReference>
<accession>A0A1G7XZP7</accession>
<dbReference type="AlphaFoldDB" id="A0A1G7XZP7"/>
<evidence type="ECO:0000313" key="1">
    <source>
        <dbReference type="EMBL" id="SDG89665.1"/>
    </source>
</evidence>
<keyword evidence="2" id="KW-1185">Reference proteome</keyword>
<reference evidence="1 2" key="1">
    <citation type="submission" date="2016-10" db="EMBL/GenBank/DDBJ databases">
        <authorList>
            <person name="de Groot N.N."/>
        </authorList>
    </citation>
    <scope>NUCLEOTIDE SEQUENCE [LARGE SCALE GENOMIC DNA]</scope>
    <source>
        <strain evidence="1 2">CGMCC 1.10228</strain>
    </source>
</reference>